<organism evidence="1 2">
    <name type="scientific">Catharanthus roseus</name>
    <name type="common">Madagascar periwinkle</name>
    <name type="synonym">Vinca rosea</name>
    <dbReference type="NCBI Taxonomy" id="4058"/>
    <lineage>
        <taxon>Eukaryota</taxon>
        <taxon>Viridiplantae</taxon>
        <taxon>Streptophyta</taxon>
        <taxon>Embryophyta</taxon>
        <taxon>Tracheophyta</taxon>
        <taxon>Spermatophyta</taxon>
        <taxon>Magnoliopsida</taxon>
        <taxon>eudicotyledons</taxon>
        <taxon>Gunneridae</taxon>
        <taxon>Pentapetalae</taxon>
        <taxon>asterids</taxon>
        <taxon>lamiids</taxon>
        <taxon>Gentianales</taxon>
        <taxon>Apocynaceae</taxon>
        <taxon>Rauvolfioideae</taxon>
        <taxon>Vinceae</taxon>
        <taxon>Catharanthinae</taxon>
        <taxon>Catharanthus</taxon>
    </lineage>
</organism>
<name>A0ACC0BHA2_CATRO</name>
<keyword evidence="2" id="KW-1185">Reference proteome</keyword>
<dbReference type="Proteomes" id="UP001060085">
    <property type="component" value="Linkage Group LG03"/>
</dbReference>
<gene>
    <name evidence="1" type="ORF">M9H77_12332</name>
</gene>
<comment type="caution">
    <text evidence="1">The sequence shown here is derived from an EMBL/GenBank/DDBJ whole genome shotgun (WGS) entry which is preliminary data.</text>
</comment>
<dbReference type="EMBL" id="CM044703">
    <property type="protein sequence ID" value="KAI5671968.1"/>
    <property type="molecule type" value="Genomic_DNA"/>
</dbReference>
<accession>A0ACC0BHA2</accession>
<evidence type="ECO:0000313" key="1">
    <source>
        <dbReference type="EMBL" id="KAI5671968.1"/>
    </source>
</evidence>
<sequence length="145" mass="17013">MPDRVVRQFGWVQCILAHPIRPLEHRRLANNRVYAVKNVFIEALWLEASSHLLTSTWNNVLALPPSRCTDDYMPWFLPRTHLRIQNPKRLPRSVQLPTTTPITLHVLVDIISREVRCDDIDYATRIGRISDMIKKYNQHRLLLLG</sequence>
<reference evidence="2" key="1">
    <citation type="journal article" date="2023" name="Nat. Plants">
        <title>Single-cell RNA sequencing provides a high-resolution roadmap for understanding the multicellular compartmentation of specialized metabolism.</title>
        <authorList>
            <person name="Sun S."/>
            <person name="Shen X."/>
            <person name="Li Y."/>
            <person name="Li Y."/>
            <person name="Wang S."/>
            <person name="Li R."/>
            <person name="Zhang H."/>
            <person name="Shen G."/>
            <person name="Guo B."/>
            <person name="Wei J."/>
            <person name="Xu J."/>
            <person name="St-Pierre B."/>
            <person name="Chen S."/>
            <person name="Sun C."/>
        </authorList>
    </citation>
    <scope>NUCLEOTIDE SEQUENCE [LARGE SCALE GENOMIC DNA]</scope>
</reference>
<protein>
    <submittedName>
        <fullName evidence="1">Uncharacterized protein</fullName>
    </submittedName>
</protein>
<evidence type="ECO:0000313" key="2">
    <source>
        <dbReference type="Proteomes" id="UP001060085"/>
    </source>
</evidence>
<proteinExistence type="predicted"/>